<comment type="caution">
    <text evidence="2">The sequence shown here is derived from an EMBL/GenBank/DDBJ whole genome shotgun (WGS) entry which is preliminary data.</text>
</comment>
<keyword evidence="1" id="KW-0812">Transmembrane</keyword>
<name>A0A367G048_9FIRM</name>
<dbReference type="InterPro" id="IPR032340">
    <property type="entry name" value="DUF4860"/>
</dbReference>
<evidence type="ECO:0000313" key="2">
    <source>
        <dbReference type="EMBL" id="RCH43980.1"/>
    </source>
</evidence>
<dbReference type="RefSeq" id="WP_110102959.1">
    <property type="nucleotide sequence ID" value="NZ_PSQG01000010.1"/>
</dbReference>
<dbReference type="Proteomes" id="UP000253208">
    <property type="component" value="Unassembled WGS sequence"/>
</dbReference>
<proteinExistence type="predicted"/>
<accession>A0A367G048</accession>
<organism evidence="2 3">
    <name type="scientific">Blautia obeum</name>
    <dbReference type="NCBI Taxonomy" id="40520"/>
    <lineage>
        <taxon>Bacteria</taxon>
        <taxon>Bacillati</taxon>
        <taxon>Bacillota</taxon>
        <taxon>Clostridia</taxon>
        <taxon>Lachnospirales</taxon>
        <taxon>Lachnospiraceae</taxon>
        <taxon>Blautia</taxon>
    </lineage>
</organism>
<keyword evidence="1" id="KW-0472">Membrane</keyword>
<dbReference type="EMBL" id="PSQG01000010">
    <property type="protein sequence ID" value="RCH43980.1"/>
    <property type="molecule type" value="Genomic_DNA"/>
</dbReference>
<evidence type="ECO:0000313" key="3">
    <source>
        <dbReference type="Proteomes" id="UP000253208"/>
    </source>
</evidence>
<reference evidence="2 3" key="1">
    <citation type="submission" date="2018-02" db="EMBL/GenBank/DDBJ databases">
        <title>Complete genome sequencing of Faecalibacterium prausnitzii strains isolated from the human gut.</title>
        <authorList>
            <person name="Fitzgerald B.C."/>
            <person name="Shkoporov A.N."/>
            <person name="Ross P.R."/>
            <person name="Hill C."/>
        </authorList>
    </citation>
    <scope>NUCLEOTIDE SEQUENCE [LARGE SCALE GENOMIC DNA]</scope>
    <source>
        <strain evidence="2 3">APC942/31-1</strain>
    </source>
</reference>
<evidence type="ECO:0000256" key="1">
    <source>
        <dbReference type="SAM" id="Phobius"/>
    </source>
</evidence>
<sequence length="164" mass="18540">MNHRKNTGHSVSSLFSLLLFGVFVLFLILMLLFSARIYQQTVKQTDSDSELGTAATYLTTKFRQHDRGDEIFSGSLDDIPALCFRDDIKGKEYITYIYLKNDSLMELFTAKGSQASSDAGTVISQLSDFRFSEMENGFYHFSLESTTGVRSEFLLHRTGKKEAS</sequence>
<dbReference type="AlphaFoldDB" id="A0A367G048"/>
<dbReference type="Pfam" id="PF16152">
    <property type="entry name" value="DUF4860"/>
    <property type="match status" value="1"/>
</dbReference>
<feature type="transmembrane region" description="Helical" evidence="1">
    <location>
        <begin position="12"/>
        <end position="33"/>
    </location>
</feature>
<protein>
    <submittedName>
        <fullName evidence="2">DUF4860 domain-containing protein</fullName>
    </submittedName>
</protein>
<gene>
    <name evidence="2" type="ORF">C4886_08265</name>
</gene>
<keyword evidence="1" id="KW-1133">Transmembrane helix</keyword>